<gene>
    <name evidence="2" type="ORF">A9Z40_09045</name>
</gene>
<evidence type="ECO:0000256" key="1">
    <source>
        <dbReference type="SAM" id="MobiDB-lite"/>
    </source>
</evidence>
<proteinExistence type="predicted"/>
<keyword evidence="3" id="KW-1185">Reference proteome</keyword>
<name>A0ABX2WEW1_9MICO</name>
<sequence>MARASSFVATSSQLPSSVSEGRQDYLDIGSEPRCEVCGTVMRTVDRGYICGGCGYEVDVAWIERPTEGDDLPGIHGG</sequence>
<reference evidence="3" key="1">
    <citation type="submission" date="2016-06" db="EMBL/GenBank/DDBJ databases">
        <title>Genome sequencing of cellulolytic organisms.</title>
        <authorList>
            <person name="Bohra V."/>
            <person name="Dafale N.A."/>
            <person name="Purohit H.J."/>
        </authorList>
    </citation>
    <scope>NUCLEOTIDE SEQUENCE [LARGE SCALE GENOMIC DNA]</scope>
    <source>
        <strain evidence="3">ND21</strain>
    </source>
</reference>
<evidence type="ECO:0000313" key="2">
    <source>
        <dbReference type="EMBL" id="OAZ38852.1"/>
    </source>
</evidence>
<protein>
    <submittedName>
        <fullName evidence="2">Uncharacterized protein</fullName>
    </submittedName>
</protein>
<organism evidence="2 3">
    <name type="scientific">Microbacterium arborescens</name>
    <dbReference type="NCBI Taxonomy" id="33883"/>
    <lineage>
        <taxon>Bacteria</taxon>
        <taxon>Bacillati</taxon>
        <taxon>Actinomycetota</taxon>
        <taxon>Actinomycetes</taxon>
        <taxon>Micrococcales</taxon>
        <taxon>Microbacteriaceae</taxon>
        <taxon>Microbacterium</taxon>
    </lineage>
</organism>
<evidence type="ECO:0000313" key="3">
    <source>
        <dbReference type="Proteomes" id="UP000093918"/>
    </source>
</evidence>
<dbReference type="Proteomes" id="UP000093918">
    <property type="component" value="Unassembled WGS sequence"/>
</dbReference>
<accession>A0ABX2WEW1</accession>
<dbReference type="EMBL" id="LZEM01000022">
    <property type="protein sequence ID" value="OAZ38852.1"/>
    <property type="molecule type" value="Genomic_DNA"/>
</dbReference>
<feature type="compositionally biased region" description="Polar residues" evidence="1">
    <location>
        <begin position="7"/>
        <end position="20"/>
    </location>
</feature>
<feature type="region of interest" description="Disordered" evidence="1">
    <location>
        <begin position="1"/>
        <end position="23"/>
    </location>
</feature>
<comment type="caution">
    <text evidence="2">The sequence shown here is derived from an EMBL/GenBank/DDBJ whole genome shotgun (WGS) entry which is preliminary data.</text>
</comment>